<keyword evidence="1" id="KW-1133">Transmembrane helix</keyword>
<gene>
    <name evidence="3" type="ORF">A2W59_02085</name>
</gene>
<protein>
    <recommendedName>
        <fullName evidence="2">Glycosyltransferase 2-like domain-containing protein</fullName>
    </recommendedName>
</protein>
<dbReference type="SUPFAM" id="SSF53448">
    <property type="entry name" value="Nucleotide-diphospho-sugar transferases"/>
    <property type="match status" value="1"/>
</dbReference>
<dbReference type="EMBL" id="MHSU01000040">
    <property type="protein sequence ID" value="OHA48793.1"/>
    <property type="molecule type" value="Genomic_DNA"/>
</dbReference>
<dbReference type="InterPro" id="IPR029044">
    <property type="entry name" value="Nucleotide-diphossugar_trans"/>
</dbReference>
<keyword evidence="1" id="KW-0472">Membrane</keyword>
<evidence type="ECO:0000256" key="1">
    <source>
        <dbReference type="SAM" id="Phobius"/>
    </source>
</evidence>
<dbReference type="PANTHER" id="PTHR48090">
    <property type="entry name" value="UNDECAPRENYL-PHOSPHATE 4-DEOXY-4-FORMAMIDO-L-ARABINOSE TRANSFERASE-RELATED"/>
    <property type="match status" value="1"/>
</dbReference>
<evidence type="ECO:0000313" key="3">
    <source>
        <dbReference type="EMBL" id="OHA48793.1"/>
    </source>
</evidence>
<accession>A0A1G2PKI8</accession>
<dbReference type="PANTHER" id="PTHR48090:SF7">
    <property type="entry name" value="RFBJ PROTEIN"/>
    <property type="match status" value="1"/>
</dbReference>
<feature type="transmembrane region" description="Helical" evidence="1">
    <location>
        <begin position="264"/>
        <end position="287"/>
    </location>
</feature>
<comment type="caution">
    <text evidence="3">The sequence shown here is derived from an EMBL/GenBank/DDBJ whole genome shotgun (WGS) entry which is preliminary data.</text>
</comment>
<feature type="transmembrane region" description="Helical" evidence="1">
    <location>
        <begin position="235"/>
        <end position="257"/>
    </location>
</feature>
<dbReference type="CDD" id="cd04179">
    <property type="entry name" value="DPM_DPG-synthase_like"/>
    <property type="match status" value="1"/>
</dbReference>
<dbReference type="InterPro" id="IPR001173">
    <property type="entry name" value="Glyco_trans_2-like"/>
</dbReference>
<dbReference type="Proteomes" id="UP000178646">
    <property type="component" value="Unassembled WGS sequence"/>
</dbReference>
<dbReference type="Gene3D" id="3.90.550.10">
    <property type="entry name" value="Spore Coat Polysaccharide Biosynthesis Protein SpsA, Chain A"/>
    <property type="match status" value="1"/>
</dbReference>
<dbReference type="Pfam" id="PF00535">
    <property type="entry name" value="Glycos_transf_2"/>
    <property type="match status" value="1"/>
</dbReference>
<keyword evidence="1" id="KW-0812">Transmembrane</keyword>
<feature type="domain" description="Glycosyltransferase 2-like" evidence="2">
    <location>
        <begin position="9"/>
        <end position="166"/>
    </location>
</feature>
<sequence>MDKNDFKFSIILPAYNEEEAIGKVIDDIKLALDNSKYNNSYEIVVVDDCSLDNTVKIALSKNVKVIERKINGGSGASRKTGILAARGEIIVMLDADDTYTASDIPTMLDYFPEYDQVNGARDSEQGTLKFLRLPMKLFLRKLASYLSKTRIPDLNTGLKAFKKEIMLKYMWVIPDGFSCVTTMTLAFLCNGYKVKYIPTKYKKRLGVSKFHPLKDTSKYLQTIIRIILYFNPLKIFASLSLVLFFSSIVVFLYSYFFREKILDITILILLITAIQVLSMGMIAELIVKSKSANNQ</sequence>
<name>A0A1G2PKI8_9BACT</name>
<reference evidence="3 4" key="1">
    <citation type="journal article" date="2016" name="Nat. Commun.">
        <title>Thousands of microbial genomes shed light on interconnected biogeochemical processes in an aquifer system.</title>
        <authorList>
            <person name="Anantharaman K."/>
            <person name="Brown C.T."/>
            <person name="Hug L.A."/>
            <person name="Sharon I."/>
            <person name="Castelle C.J."/>
            <person name="Probst A.J."/>
            <person name="Thomas B.C."/>
            <person name="Singh A."/>
            <person name="Wilkins M.J."/>
            <person name="Karaoz U."/>
            <person name="Brodie E.L."/>
            <person name="Williams K.H."/>
            <person name="Hubbard S.S."/>
            <person name="Banfield J.F."/>
        </authorList>
    </citation>
    <scope>NUCLEOTIDE SEQUENCE [LARGE SCALE GENOMIC DNA]</scope>
</reference>
<dbReference type="InterPro" id="IPR050256">
    <property type="entry name" value="Glycosyltransferase_2"/>
</dbReference>
<dbReference type="AlphaFoldDB" id="A0A1G2PKI8"/>
<evidence type="ECO:0000259" key="2">
    <source>
        <dbReference type="Pfam" id="PF00535"/>
    </source>
</evidence>
<evidence type="ECO:0000313" key="4">
    <source>
        <dbReference type="Proteomes" id="UP000178646"/>
    </source>
</evidence>
<organism evidence="3 4">
    <name type="scientific">Candidatus Terrybacteria bacterium RIFCSPHIGHO2_02_41_19</name>
    <dbReference type="NCBI Taxonomy" id="1802364"/>
    <lineage>
        <taxon>Bacteria</taxon>
        <taxon>Candidatus Terryibacteriota</taxon>
    </lineage>
</organism>
<proteinExistence type="predicted"/>